<evidence type="ECO:0000256" key="2">
    <source>
        <dbReference type="ARBA" id="ARBA00001946"/>
    </source>
</evidence>
<feature type="active site" description="Nucleophile" evidence="11">
    <location>
        <position position="8"/>
    </location>
</feature>
<keyword evidence="9 11" id="KW-0868">Chloride</keyword>
<comment type="function">
    <text evidence="11">Specifically catalyzes the dephosphorylation of 2-phosphoglycolate. Is involved in the dissimilation of the intracellular 2-phosphoglycolate formed during the DNA repair of 3'-phosphoglycolate ends, a major class of DNA lesions induced by oxidative stress.</text>
</comment>
<name>A0A3N1P951_9GAMM</name>
<dbReference type="FunFam" id="3.40.50.1000:FF:000022">
    <property type="entry name" value="Phosphoglycolate phosphatase"/>
    <property type="match status" value="1"/>
</dbReference>
<feature type="binding site" evidence="11">
    <location>
        <position position="8"/>
    </location>
    <ligand>
        <name>Mg(2+)</name>
        <dbReference type="ChEBI" id="CHEBI:18420"/>
    </ligand>
</feature>
<dbReference type="Gene3D" id="1.10.150.240">
    <property type="entry name" value="Putative phosphatase, domain 2"/>
    <property type="match status" value="1"/>
</dbReference>
<dbReference type="RefSeq" id="WP_123422136.1">
    <property type="nucleotide sequence ID" value="NZ_JBLXEP010000003.1"/>
</dbReference>
<dbReference type="NCBIfam" id="NF009695">
    <property type="entry name" value="PRK13222.1-2"/>
    <property type="match status" value="1"/>
</dbReference>
<dbReference type="EMBL" id="RJUL01000008">
    <property type="protein sequence ID" value="ROQ23310.1"/>
    <property type="molecule type" value="Genomic_DNA"/>
</dbReference>
<dbReference type="NCBIfam" id="TIGR01549">
    <property type="entry name" value="HAD-SF-IA-v1"/>
    <property type="match status" value="1"/>
</dbReference>
<dbReference type="GO" id="GO:0046295">
    <property type="term" value="P:glycolate biosynthetic process"/>
    <property type="evidence" value="ECO:0007669"/>
    <property type="project" value="UniProtKB-UniRule"/>
</dbReference>
<dbReference type="SUPFAM" id="SSF56784">
    <property type="entry name" value="HAD-like"/>
    <property type="match status" value="1"/>
</dbReference>
<dbReference type="InterPro" id="IPR036412">
    <property type="entry name" value="HAD-like_sf"/>
</dbReference>
<keyword evidence="7 11" id="KW-0378">Hydrolase</keyword>
<dbReference type="SFLD" id="SFLDG01135">
    <property type="entry name" value="C1.5.6:_HAD__Beta-PGM__Phospha"/>
    <property type="match status" value="1"/>
</dbReference>
<dbReference type="GO" id="GO:0005975">
    <property type="term" value="P:carbohydrate metabolic process"/>
    <property type="evidence" value="ECO:0007669"/>
    <property type="project" value="InterPro"/>
</dbReference>
<dbReference type="PANTHER" id="PTHR43434">
    <property type="entry name" value="PHOSPHOGLYCOLATE PHOSPHATASE"/>
    <property type="match status" value="1"/>
</dbReference>
<comment type="cofactor">
    <cofactor evidence="2 11">
        <name>Mg(2+)</name>
        <dbReference type="ChEBI" id="CHEBI:18420"/>
    </cofactor>
</comment>
<accession>A0A3N1P951</accession>
<evidence type="ECO:0000256" key="1">
    <source>
        <dbReference type="ARBA" id="ARBA00000830"/>
    </source>
</evidence>
<comment type="catalytic activity">
    <reaction evidence="1 11">
        <text>2-phosphoglycolate + H2O = glycolate + phosphate</text>
        <dbReference type="Rhea" id="RHEA:14369"/>
        <dbReference type="ChEBI" id="CHEBI:15377"/>
        <dbReference type="ChEBI" id="CHEBI:29805"/>
        <dbReference type="ChEBI" id="CHEBI:43474"/>
        <dbReference type="ChEBI" id="CHEBI:58033"/>
        <dbReference type="EC" id="3.1.3.18"/>
    </reaction>
</comment>
<evidence type="ECO:0000313" key="12">
    <source>
        <dbReference type="EMBL" id="ROQ23310.1"/>
    </source>
</evidence>
<dbReference type="NCBIfam" id="TIGR01509">
    <property type="entry name" value="HAD-SF-IA-v3"/>
    <property type="match status" value="1"/>
</dbReference>
<dbReference type="InterPro" id="IPR023198">
    <property type="entry name" value="PGP-like_dom2"/>
</dbReference>
<dbReference type="GO" id="GO:0008967">
    <property type="term" value="F:phosphoglycolate phosphatase activity"/>
    <property type="evidence" value="ECO:0007669"/>
    <property type="project" value="UniProtKB-UniRule"/>
</dbReference>
<dbReference type="PANTHER" id="PTHR43434:SF1">
    <property type="entry name" value="PHOSPHOGLYCOLATE PHOSPHATASE"/>
    <property type="match status" value="1"/>
</dbReference>
<dbReference type="PRINTS" id="PR00413">
    <property type="entry name" value="HADHALOGNASE"/>
</dbReference>
<dbReference type="HAMAP" id="MF_00495">
    <property type="entry name" value="GPH_hydrolase_bact"/>
    <property type="match status" value="1"/>
</dbReference>
<comment type="pathway">
    <text evidence="3 11">Organic acid metabolism; glycolate biosynthesis; glycolate from 2-phosphoglycolate: step 1/1.</text>
</comment>
<sequence>MIKAVAFDLDGTLVHSLPDLAWAANAMRRQLGLAAVSEATVGQWIGNGIKKLVERACAELGEPANALALFESAYEGHLAVDSTLLADAIAVLAELEARGFKLALVTNKATRFAVPLVRELGLEPYFEHLLCGDTLAAKKPDPLPLIWLCQQWHIAPGELMLVGDSKNDIQAAQGAGCVSVGLTGGYNYGEDIGLCHPDFIIDSLAQLKTLGALQQRYS</sequence>
<dbReference type="UniPathway" id="UPA00865">
    <property type="reaction ID" value="UER00834"/>
</dbReference>
<keyword evidence="13" id="KW-1185">Reference proteome</keyword>
<keyword evidence="10 11" id="KW-0119">Carbohydrate metabolism</keyword>
<dbReference type="GO" id="GO:0006281">
    <property type="term" value="P:DNA repair"/>
    <property type="evidence" value="ECO:0007669"/>
    <property type="project" value="TreeGrafter"/>
</dbReference>
<dbReference type="InterPro" id="IPR006439">
    <property type="entry name" value="HAD-SF_hydro_IA"/>
</dbReference>
<dbReference type="InterPro" id="IPR050155">
    <property type="entry name" value="HAD-like_hydrolase_sf"/>
</dbReference>
<dbReference type="SFLD" id="SFLDS00003">
    <property type="entry name" value="Haloacid_Dehalogenase"/>
    <property type="match status" value="1"/>
</dbReference>
<organism evidence="12 13">
    <name type="scientific">Gallaecimonas pentaromativorans</name>
    <dbReference type="NCBI Taxonomy" id="584787"/>
    <lineage>
        <taxon>Bacteria</taxon>
        <taxon>Pseudomonadati</taxon>
        <taxon>Pseudomonadota</taxon>
        <taxon>Gammaproteobacteria</taxon>
        <taxon>Enterobacterales</taxon>
        <taxon>Gallaecimonadaceae</taxon>
        <taxon>Gallaecimonas</taxon>
    </lineage>
</organism>
<evidence type="ECO:0000313" key="13">
    <source>
        <dbReference type="Proteomes" id="UP000268033"/>
    </source>
</evidence>
<evidence type="ECO:0000256" key="3">
    <source>
        <dbReference type="ARBA" id="ARBA00004818"/>
    </source>
</evidence>
<evidence type="ECO:0000256" key="5">
    <source>
        <dbReference type="ARBA" id="ARBA00013078"/>
    </source>
</evidence>
<evidence type="ECO:0000256" key="7">
    <source>
        <dbReference type="ARBA" id="ARBA00022801"/>
    </source>
</evidence>
<dbReference type="SFLD" id="SFLDG01129">
    <property type="entry name" value="C1.5:_HAD__Beta-PGM__Phosphata"/>
    <property type="match status" value="1"/>
</dbReference>
<keyword evidence="6 11" id="KW-0479">Metal-binding</keyword>
<dbReference type="STRING" id="584787.GCA_001247655_03762"/>
<dbReference type="NCBIfam" id="TIGR01449">
    <property type="entry name" value="PGP_bact"/>
    <property type="match status" value="1"/>
</dbReference>
<dbReference type="InterPro" id="IPR023214">
    <property type="entry name" value="HAD_sf"/>
</dbReference>
<protein>
    <recommendedName>
        <fullName evidence="5 11">Phosphoglycolate phosphatase</fullName>
        <shortName evidence="11">PGP</shortName>
        <shortName evidence="11">PGPase</shortName>
        <ecNumber evidence="5 11">3.1.3.18</ecNumber>
    </recommendedName>
</protein>
<dbReference type="Gene3D" id="3.40.50.1000">
    <property type="entry name" value="HAD superfamily/HAD-like"/>
    <property type="match status" value="1"/>
</dbReference>
<evidence type="ECO:0000256" key="8">
    <source>
        <dbReference type="ARBA" id="ARBA00022842"/>
    </source>
</evidence>
<comment type="caution">
    <text evidence="12">The sequence shown here is derived from an EMBL/GenBank/DDBJ whole genome shotgun (WGS) entry which is preliminary data.</text>
</comment>
<gene>
    <name evidence="12" type="ORF">EDC28_10848</name>
</gene>
<evidence type="ECO:0000256" key="4">
    <source>
        <dbReference type="ARBA" id="ARBA00006171"/>
    </source>
</evidence>
<comment type="similarity">
    <text evidence="4 11">Belongs to the HAD-like hydrolase superfamily. CbbY/CbbZ/Gph/YieH family.</text>
</comment>
<dbReference type="GO" id="GO:0005829">
    <property type="term" value="C:cytosol"/>
    <property type="evidence" value="ECO:0007669"/>
    <property type="project" value="TreeGrafter"/>
</dbReference>
<evidence type="ECO:0000256" key="6">
    <source>
        <dbReference type="ARBA" id="ARBA00022723"/>
    </source>
</evidence>
<dbReference type="InterPro" id="IPR037512">
    <property type="entry name" value="PGPase_prok"/>
</dbReference>
<evidence type="ECO:0000256" key="11">
    <source>
        <dbReference type="HAMAP-Rule" id="MF_00495"/>
    </source>
</evidence>
<comment type="cofactor">
    <cofactor evidence="11">
        <name>chloride</name>
        <dbReference type="ChEBI" id="CHEBI:17996"/>
    </cofactor>
</comment>
<dbReference type="CDD" id="cd16417">
    <property type="entry name" value="HAD_PGPase"/>
    <property type="match status" value="1"/>
</dbReference>
<dbReference type="GO" id="GO:0046872">
    <property type="term" value="F:metal ion binding"/>
    <property type="evidence" value="ECO:0007669"/>
    <property type="project" value="UniProtKB-KW"/>
</dbReference>
<dbReference type="AlphaFoldDB" id="A0A3N1P951"/>
<feature type="binding site" evidence="11">
    <location>
        <position position="164"/>
    </location>
    <ligand>
        <name>Mg(2+)</name>
        <dbReference type="ChEBI" id="CHEBI:18420"/>
    </ligand>
</feature>
<keyword evidence="8 11" id="KW-0460">Magnesium</keyword>
<comment type="subunit">
    <text evidence="11">Monomer.</text>
</comment>
<evidence type="ECO:0000256" key="10">
    <source>
        <dbReference type="ARBA" id="ARBA00023277"/>
    </source>
</evidence>
<evidence type="ECO:0000256" key="9">
    <source>
        <dbReference type="ARBA" id="ARBA00023214"/>
    </source>
</evidence>
<feature type="binding site" evidence="11">
    <location>
        <position position="10"/>
    </location>
    <ligand>
        <name>Mg(2+)</name>
        <dbReference type="ChEBI" id="CHEBI:18420"/>
    </ligand>
</feature>
<dbReference type="EC" id="3.1.3.18" evidence="5 11"/>
<dbReference type="Proteomes" id="UP000268033">
    <property type="component" value="Unassembled WGS sequence"/>
</dbReference>
<proteinExistence type="inferred from homology"/>
<reference evidence="12 13" key="1">
    <citation type="submission" date="2018-11" db="EMBL/GenBank/DDBJ databases">
        <title>Genomic Encyclopedia of Type Strains, Phase IV (KMG-IV): sequencing the most valuable type-strain genomes for metagenomic binning, comparative biology and taxonomic classification.</title>
        <authorList>
            <person name="Goeker M."/>
        </authorList>
    </citation>
    <scope>NUCLEOTIDE SEQUENCE [LARGE SCALE GENOMIC DNA]</scope>
    <source>
        <strain evidence="12 13">DSM 21945</strain>
    </source>
</reference>
<dbReference type="Pfam" id="PF00702">
    <property type="entry name" value="Hydrolase"/>
    <property type="match status" value="1"/>
</dbReference>